<accession>A0A061D6V4</accession>
<evidence type="ECO:0000256" key="1">
    <source>
        <dbReference type="SAM" id="MobiDB-lite"/>
    </source>
</evidence>
<gene>
    <name evidence="2" type="ORF">BBBOND_0109620</name>
</gene>
<evidence type="ECO:0000313" key="3">
    <source>
        <dbReference type="Proteomes" id="UP000033188"/>
    </source>
</evidence>
<name>A0A061D6V4_BABBI</name>
<dbReference type="OrthoDB" id="366327at2759"/>
<dbReference type="EMBL" id="LK391707">
    <property type="protein sequence ID" value="CDR94664.1"/>
    <property type="molecule type" value="Genomic_DNA"/>
</dbReference>
<sequence>MVGPAPPLAPKRPLLVPKTGPSTASKVTAPTTAPKVLFAPKKATVEAAKASFAQLKTPPPPKKAPLVMPKKATVKSSIVEAATAKPSAPISRRSSDASINADRQSNVVPDNTVPLLKMGSSAHKASDPQSFKSMLTSALVPSIDMAQLDGSNEVPVKPSAKSAVASNPTETTKVACLTPESNPDNSYGANQSPMSSVDKDKHISKDIEDASAKHVVPSINMDSPRTVGSTPWLDIERRINEIRALASANMPEESARTPRRNAADGSSLYGNYNTHYEAGRDWGKEVSRPLSYRMVQSLQKSKDKTQQRCSTTTPDRWNFVDGFLKPRRKPFASMSELSQHFRHISSGDQSELIKLLLACRSLEKLIEEQHGVLDMLDHDLREAREMLRLPEHLRGLCPQKVMGQPPQEEPFYPTSDIPLFIKGRVSLLPGANDVQLSVVSNN</sequence>
<feature type="compositionally biased region" description="Pro residues" evidence="1">
    <location>
        <begin position="1"/>
        <end position="10"/>
    </location>
</feature>
<organism evidence="2 3">
    <name type="scientific">Babesia bigemina</name>
    <dbReference type="NCBI Taxonomy" id="5866"/>
    <lineage>
        <taxon>Eukaryota</taxon>
        <taxon>Sar</taxon>
        <taxon>Alveolata</taxon>
        <taxon>Apicomplexa</taxon>
        <taxon>Aconoidasida</taxon>
        <taxon>Piroplasmida</taxon>
        <taxon>Babesiidae</taxon>
        <taxon>Babesia</taxon>
    </lineage>
</organism>
<feature type="region of interest" description="Disordered" evidence="1">
    <location>
        <begin position="149"/>
        <end position="198"/>
    </location>
</feature>
<keyword evidence="3" id="KW-1185">Reference proteome</keyword>
<dbReference type="OMA" id="YNTHYEA"/>
<dbReference type="GeneID" id="24563205"/>
<feature type="region of interest" description="Disordered" evidence="1">
    <location>
        <begin position="83"/>
        <end position="129"/>
    </location>
</feature>
<evidence type="ECO:0000313" key="2">
    <source>
        <dbReference type="EMBL" id="CDR94664.1"/>
    </source>
</evidence>
<feature type="compositionally biased region" description="Polar residues" evidence="1">
    <location>
        <begin position="179"/>
        <end position="195"/>
    </location>
</feature>
<dbReference type="VEuPathDB" id="PiroplasmaDB:BBBOND_0109620"/>
<dbReference type="AlphaFoldDB" id="A0A061D6V4"/>
<dbReference type="RefSeq" id="XP_012766850.1">
    <property type="nucleotide sequence ID" value="XM_012911396.1"/>
</dbReference>
<protein>
    <submittedName>
        <fullName evidence="2">Uncharacterized protein</fullName>
    </submittedName>
</protein>
<feature type="region of interest" description="Disordered" evidence="1">
    <location>
        <begin position="1"/>
        <end position="28"/>
    </location>
</feature>
<proteinExistence type="predicted"/>
<dbReference type="Proteomes" id="UP000033188">
    <property type="component" value="Chromosome 1"/>
</dbReference>
<feature type="compositionally biased region" description="Polar residues" evidence="1">
    <location>
        <begin position="96"/>
        <end position="109"/>
    </location>
</feature>
<reference evidence="3" key="1">
    <citation type="journal article" date="2014" name="Nucleic Acids Res.">
        <title>The evolutionary dynamics of variant antigen genes in Babesia reveal a history of genomic innovation underlying host-parasite interaction.</title>
        <authorList>
            <person name="Jackson A.P."/>
            <person name="Otto T.D."/>
            <person name="Darby A."/>
            <person name="Ramaprasad A."/>
            <person name="Xia D."/>
            <person name="Echaide I.E."/>
            <person name="Farber M."/>
            <person name="Gahlot S."/>
            <person name="Gamble J."/>
            <person name="Gupta D."/>
            <person name="Gupta Y."/>
            <person name="Jackson L."/>
            <person name="Malandrin L."/>
            <person name="Malas T.B."/>
            <person name="Moussa E."/>
            <person name="Nair M."/>
            <person name="Reid A.J."/>
            <person name="Sanders M."/>
            <person name="Sharma J."/>
            <person name="Tracey A."/>
            <person name="Quail M.A."/>
            <person name="Weir W."/>
            <person name="Wastling J.M."/>
            <person name="Hall N."/>
            <person name="Willadsen P."/>
            <person name="Lingelbach K."/>
            <person name="Shiels B."/>
            <person name="Tait A."/>
            <person name="Berriman M."/>
            <person name="Allred D.R."/>
            <person name="Pain A."/>
        </authorList>
    </citation>
    <scope>NUCLEOTIDE SEQUENCE [LARGE SCALE GENOMIC DNA]</scope>
    <source>
        <strain evidence="3">Bond</strain>
    </source>
</reference>
<dbReference type="KEGG" id="bbig:BBBOND_0109620"/>